<protein>
    <submittedName>
        <fullName evidence="1">Uncharacterized protein</fullName>
    </submittedName>
</protein>
<dbReference type="OrthoDB" id="3508621at2759"/>
<dbReference type="GeneID" id="37116710"/>
<organism evidence="1 2">
    <name type="scientific">Aspergillus sclerotioniger CBS 115572</name>
    <dbReference type="NCBI Taxonomy" id="1450535"/>
    <lineage>
        <taxon>Eukaryota</taxon>
        <taxon>Fungi</taxon>
        <taxon>Dikarya</taxon>
        <taxon>Ascomycota</taxon>
        <taxon>Pezizomycotina</taxon>
        <taxon>Eurotiomycetes</taxon>
        <taxon>Eurotiomycetidae</taxon>
        <taxon>Eurotiales</taxon>
        <taxon>Aspergillaceae</taxon>
        <taxon>Aspergillus</taxon>
        <taxon>Aspergillus subgen. Circumdati</taxon>
    </lineage>
</organism>
<comment type="caution">
    <text evidence="1">The sequence shown here is derived from an EMBL/GenBank/DDBJ whole genome shotgun (WGS) entry which is preliminary data.</text>
</comment>
<dbReference type="RefSeq" id="XP_025466876.1">
    <property type="nucleotide sequence ID" value="XM_025614567.1"/>
</dbReference>
<evidence type="ECO:0000313" key="2">
    <source>
        <dbReference type="Proteomes" id="UP000246702"/>
    </source>
</evidence>
<dbReference type="EMBL" id="MSFK01000016">
    <property type="protein sequence ID" value="PWY85859.1"/>
    <property type="molecule type" value="Genomic_DNA"/>
</dbReference>
<dbReference type="STRING" id="1450535.A0A317WHV2"/>
<sequence>MSSGASGFPYSSFFHSIDETSTIGPLIPGIGEVDNAKIMLKSVPHWNTFLEKVGMKVYLQQILPMTEDFGSFTLVWYLMQLIQSSKGSEDQENDLDFSPAITRQRARLNKRLQPGSDVFTESPTRGMTNLTKEFLEIGLGGAQSDALTEEAEKWQLYDPQSPPDDLKKDPNFAPQISFPPVSDENTVNAFLILLPSAVTLSIPGVKAYWSLERKRYTVGVDDDTELYTARTDGHLAIPNQDYSKIIVEVKPMMRKASARVRMQETAQMVAWIHKEPDVINLENNDQKPQDIWFRRMMLCCDRHEVYLVFAGYNADYIDYVRNSKRDSSCDSFLRMSEFGPWDIRNRDDMEAIAAIILAVTLQMGNDQPLTSPDASK</sequence>
<proteinExistence type="predicted"/>
<gene>
    <name evidence="1" type="ORF">BO94DRAFT_566578</name>
</gene>
<name>A0A317WHV2_9EURO</name>
<accession>A0A317WHV2</accession>
<reference evidence="1 2" key="1">
    <citation type="submission" date="2016-12" db="EMBL/GenBank/DDBJ databases">
        <title>The genomes of Aspergillus section Nigri reveals drivers in fungal speciation.</title>
        <authorList>
            <consortium name="DOE Joint Genome Institute"/>
            <person name="Vesth T.C."/>
            <person name="Nybo J."/>
            <person name="Theobald S."/>
            <person name="Brandl J."/>
            <person name="Frisvad J.C."/>
            <person name="Nielsen K.F."/>
            <person name="Lyhne E.K."/>
            <person name="Kogle M.E."/>
            <person name="Kuo A."/>
            <person name="Riley R."/>
            <person name="Clum A."/>
            <person name="Nolan M."/>
            <person name="Lipzen A."/>
            <person name="Salamov A."/>
            <person name="Henrissat B."/>
            <person name="Wiebenga A."/>
            <person name="De Vries R.P."/>
            <person name="Grigoriev I.V."/>
            <person name="Mortensen U.H."/>
            <person name="Andersen M.R."/>
            <person name="Baker S.E."/>
        </authorList>
    </citation>
    <scope>NUCLEOTIDE SEQUENCE [LARGE SCALE GENOMIC DNA]</scope>
    <source>
        <strain evidence="1 2">CBS 115572</strain>
    </source>
</reference>
<dbReference type="Proteomes" id="UP000246702">
    <property type="component" value="Unassembled WGS sequence"/>
</dbReference>
<evidence type="ECO:0000313" key="1">
    <source>
        <dbReference type="EMBL" id="PWY85859.1"/>
    </source>
</evidence>
<keyword evidence="2" id="KW-1185">Reference proteome</keyword>
<dbReference type="AlphaFoldDB" id="A0A317WHV2"/>